<dbReference type="GO" id="GO:0005524">
    <property type="term" value="F:ATP binding"/>
    <property type="evidence" value="ECO:0007669"/>
    <property type="project" value="UniProtKB-UniRule"/>
</dbReference>
<dbReference type="SUPFAM" id="SSF64153">
    <property type="entry name" value="YjeF N-terminal domain-like"/>
    <property type="match status" value="1"/>
</dbReference>
<dbReference type="Gene3D" id="3.40.50.10260">
    <property type="entry name" value="YjeF N-terminal domain"/>
    <property type="match status" value="1"/>
</dbReference>
<evidence type="ECO:0000256" key="8">
    <source>
        <dbReference type="ARBA" id="ARBA00022857"/>
    </source>
</evidence>
<keyword evidence="11 18" id="KW-0413">Isomerase</keyword>
<dbReference type="PIRSF" id="PIRSF017184">
    <property type="entry name" value="Nnr"/>
    <property type="match status" value="1"/>
</dbReference>
<feature type="binding site" evidence="17">
    <location>
        <position position="271"/>
    </location>
    <ligand>
        <name>(6S)-NADPHX</name>
        <dbReference type="ChEBI" id="CHEBI:64076"/>
    </ligand>
</feature>
<dbReference type="PROSITE" id="PS51383">
    <property type="entry name" value="YJEF_C_3"/>
    <property type="match status" value="1"/>
</dbReference>
<comment type="cofactor">
    <cofactor evidence="18 19">
        <name>K(+)</name>
        <dbReference type="ChEBI" id="CHEBI:29103"/>
    </cofactor>
    <text evidence="18 19">Binds 1 potassium ion per subunit.</text>
</comment>
<dbReference type="Pfam" id="PF03853">
    <property type="entry name" value="YjeF_N"/>
    <property type="match status" value="1"/>
</dbReference>
<feature type="binding site" evidence="18">
    <location>
        <position position="136"/>
    </location>
    <ligand>
        <name>K(+)</name>
        <dbReference type="ChEBI" id="CHEBI:29103"/>
    </ligand>
</feature>
<dbReference type="SUPFAM" id="SSF53613">
    <property type="entry name" value="Ribokinase-like"/>
    <property type="match status" value="1"/>
</dbReference>
<dbReference type="PROSITE" id="PS51385">
    <property type="entry name" value="YJEF_N"/>
    <property type="match status" value="1"/>
</dbReference>
<dbReference type="InterPro" id="IPR017953">
    <property type="entry name" value="Carbohydrate_kinase_pred_CS"/>
</dbReference>
<dbReference type="HAMAP" id="MF_01965">
    <property type="entry name" value="NADHX_dehydratase"/>
    <property type="match status" value="1"/>
</dbReference>
<evidence type="ECO:0000256" key="19">
    <source>
        <dbReference type="PIRNR" id="PIRNR017184"/>
    </source>
</evidence>
<dbReference type="PANTHER" id="PTHR12592:SF0">
    <property type="entry name" value="ATP-DEPENDENT (S)-NAD(P)H-HYDRATE DEHYDRATASE"/>
    <property type="match status" value="1"/>
</dbReference>
<feature type="binding site" evidence="18">
    <location>
        <position position="172"/>
    </location>
    <ligand>
        <name>K(+)</name>
        <dbReference type="ChEBI" id="CHEBI:29103"/>
    </ligand>
</feature>
<dbReference type="GO" id="GO:0046496">
    <property type="term" value="P:nicotinamide nucleotide metabolic process"/>
    <property type="evidence" value="ECO:0007669"/>
    <property type="project" value="UniProtKB-UniRule"/>
</dbReference>
<evidence type="ECO:0000256" key="5">
    <source>
        <dbReference type="ARBA" id="ARBA00022723"/>
    </source>
</evidence>
<dbReference type="EC" id="4.2.1.136" evidence="19"/>
<evidence type="ECO:0000313" key="23">
    <source>
        <dbReference type="Proteomes" id="UP000430508"/>
    </source>
</evidence>
<protein>
    <recommendedName>
        <fullName evidence="19">Bifunctional NAD(P)H-hydrate repair enzyme</fullName>
    </recommendedName>
    <alternativeName>
        <fullName evidence="19">Nicotinamide nucleotide repair protein</fullName>
    </alternativeName>
    <domain>
        <recommendedName>
            <fullName evidence="19">ADP-dependent (S)-NAD(P)H-hydrate dehydratase</fullName>
            <ecNumber evidence="19">4.2.1.136</ecNumber>
        </recommendedName>
        <alternativeName>
            <fullName evidence="19">ADP-dependent NAD(P)HX dehydratase</fullName>
        </alternativeName>
    </domain>
    <domain>
        <recommendedName>
            <fullName evidence="19">NAD(P)H-hydrate epimerase</fullName>
            <ecNumber evidence="19">5.1.99.6</ecNumber>
        </recommendedName>
    </domain>
</protein>
<feature type="binding site" evidence="17">
    <location>
        <begin position="430"/>
        <end position="434"/>
    </location>
    <ligand>
        <name>AMP</name>
        <dbReference type="ChEBI" id="CHEBI:456215"/>
    </ligand>
</feature>
<dbReference type="RefSeq" id="WP_158208479.1">
    <property type="nucleotide sequence ID" value="NZ_CP046996.1"/>
</dbReference>
<dbReference type="InterPro" id="IPR030677">
    <property type="entry name" value="Nnr"/>
</dbReference>
<organism evidence="22 23">
    <name type="scientific">Dehalobacter restrictus</name>
    <dbReference type="NCBI Taxonomy" id="55583"/>
    <lineage>
        <taxon>Bacteria</taxon>
        <taxon>Bacillati</taxon>
        <taxon>Bacillota</taxon>
        <taxon>Clostridia</taxon>
        <taxon>Eubacteriales</taxon>
        <taxon>Desulfitobacteriaceae</taxon>
        <taxon>Dehalobacter</taxon>
    </lineage>
</organism>
<dbReference type="CDD" id="cd01171">
    <property type="entry name" value="YXKO-related"/>
    <property type="match status" value="1"/>
</dbReference>
<evidence type="ECO:0000259" key="21">
    <source>
        <dbReference type="PROSITE" id="PS51385"/>
    </source>
</evidence>
<dbReference type="GO" id="GO:0110051">
    <property type="term" value="P:metabolite repair"/>
    <property type="evidence" value="ECO:0007669"/>
    <property type="project" value="TreeGrafter"/>
</dbReference>
<comment type="catalytic activity">
    <reaction evidence="1 18 19">
        <text>(6R)-NADHX = (6S)-NADHX</text>
        <dbReference type="Rhea" id="RHEA:32215"/>
        <dbReference type="ChEBI" id="CHEBI:64074"/>
        <dbReference type="ChEBI" id="CHEBI:64075"/>
        <dbReference type="EC" id="5.1.99.6"/>
    </reaction>
</comment>
<evidence type="ECO:0000256" key="7">
    <source>
        <dbReference type="ARBA" id="ARBA00022840"/>
    </source>
</evidence>
<evidence type="ECO:0000256" key="17">
    <source>
        <dbReference type="HAMAP-Rule" id="MF_01965"/>
    </source>
</evidence>
<dbReference type="InterPro" id="IPR000631">
    <property type="entry name" value="CARKD"/>
</dbReference>
<evidence type="ECO:0000256" key="10">
    <source>
        <dbReference type="ARBA" id="ARBA00023027"/>
    </source>
</evidence>
<dbReference type="InterPro" id="IPR004443">
    <property type="entry name" value="YjeF_N_dom"/>
</dbReference>
<evidence type="ECO:0000256" key="11">
    <source>
        <dbReference type="ARBA" id="ARBA00023235"/>
    </source>
</evidence>
<evidence type="ECO:0000256" key="6">
    <source>
        <dbReference type="ARBA" id="ARBA00022741"/>
    </source>
</evidence>
<feature type="binding site" evidence="17">
    <location>
        <position position="340"/>
    </location>
    <ligand>
        <name>(6S)-NADPHX</name>
        <dbReference type="ChEBI" id="CHEBI:64076"/>
    </ligand>
</feature>
<dbReference type="Proteomes" id="UP000430508">
    <property type="component" value="Chromosome"/>
</dbReference>
<comment type="similarity">
    <text evidence="3 19">In the N-terminal section; belongs to the NnrE/AIBP family.</text>
</comment>
<feature type="binding site" evidence="18">
    <location>
        <position position="65"/>
    </location>
    <ligand>
        <name>K(+)</name>
        <dbReference type="ChEBI" id="CHEBI:29103"/>
    </ligand>
</feature>
<evidence type="ECO:0000256" key="4">
    <source>
        <dbReference type="ARBA" id="ARBA00009524"/>
    </source>
</evidence>
<evidence type="ECO:0000256" key="18">
    <source>
        <dbReference type="HAMAP-Rule" id="MF_01966"/>
    </source>
</evidence>
<feature type="binding site" evidence="17">
    <location>
        <position position="459"/>
    </location>
    <ligand>
        <name>AMP</name>
        <dbReference type="ChEBI" id="CHEBI:456215"/>
    </ligand>
</feature>
<comment type="catalytic activity">
    <reaction evidence="16 17 19">
        <text>(6S)-NADPHX + ADP = AMP + phosphate + NADPH + H(+)</text>
        <dbReference type="Rhea" id="RHEA:32235"/>
        <dbReference type="ChEBI" id="CHEBI:15378"/>
        <dbReference type="ChEBI" id="CHEBI:43474"/>
        <dbReference type="ChEBI" id="CHEBI:57783"/>
        <dbReference type="ChEBI" id="CHEBI:64076"/>
        <dbReference type="ChEBI" id="CHEBI:456215"/>
        <dbReference type="ChEBI" id="CHEBI:456216"/>
        <dbReference type="EC" id="4.2.1.136"/>
    </reaction>
</comment>
<dbReference type="EMBL" id="CP046996">
    <property type="protein sequence ID" value="QHA01340.1"/>
    <property type="molecule type" value="Genomic_DNA"/>
</dbReference>
<dbReference type="GO" id="GO:0052855">
    <property type="term" value="F:ADP-dependent NAD(P)H-hydrate dehydratase activity"/>
    <property type="evidence" value="ECO:0007669"/>
    <property type="project" value="UniProtKB-UniRule"/>
</dbReference>
<keyword evidence="7 17" id="KW-0067">ATP-binding</keyword>
<gene>
    <name evidence="17" type="primary">nnrD</name>
    <name evidence="18" type="synonym">nnrE</name>
    <name evidence="22" type="ORF">GQ588_12150</name>
</gene>
<keyword evidence="9 18" id="KW-0630">Potassium</keyword>
<evidence type="ECO:0000256" key="2">
    <source>
        <dbReference type="ARBA" id="ARBA00000909"/>
    </source>
</evidence>
<keyword evidence="8 17" id="KW-0521">NADP</keyword>
<evidence type="ECO:0000256" key="3">
    <source>
        <dbReference type="ARBA" id="ARBA00006001"/>
    </source>
</evidence>
<evidence type="ECO:0000256" key="1">
    <source>
        <dbReference type="ARBA" id="ARBA00000013"/>
    </source>
</evidence>
<feature type="binding site" evidence="17">
    <location>
        <position position="393"/>
    </location>
    <ligand>
        <name>(6S)-NADPHX</name>
        <dbReference type="ChEBI" id="CHEBI:64076"/>
    </ligand>
</feature>
<dbReference type="Pfam" id="PF01256">
    <property type="entry name" value="Carb_kinase"/>
    <property type="match status" value="1"/>
</dbReference>
<dbReference type="EC" id="5.1.99.6" evidence="19"/>
<dbReference type="GO" id="GO:0046872">
    <property type="term" value="F:metal ion binding"/>
    <property type="evidence" value="ECO:0007669"/>
    <property type="project" value="UniProtKB-UniRule"/>
</dbReference>
<dbReference type="NCBIfam" id="TIGR00196">
    <property type="entry name" value="yjeF_cterm"/>
    <property type="match status" value="1"/>
</dbReference>
<comment type="similarity">
    <text evidence="17">Belongs to the NnrD/CARKD family.</text>
</comment>
<evidence type="ECO:0000259" key="20">
    <source>
        <dbReference type="PROSITE" id="PS51383"/>
    </source>
</evidence>
<comment type="catalytic activity">
    <reaction evidence="2 18 19">
        <text>(6R)-NADPHX = (6S)-NADPHX</text>
        <dbReference type="Rhea" id="RHEA:32227"/>
        <dbReference type="ChEBI" id="CHEBI:64076"/>
        <dbReference type="ChEBI" id="CHEBI:64077"/>
        <dbReference type="EC" id="5.1.99.6"/>
    </reaction>
</comment>
<evidence type="ECO:0000256" key="9">
    <source>
        <dbReference type="ARBA" id="ARBA00022958"/>
    </source>
</evidence>
<dbReference type="InterPro" id="IPR036652">
    <property type="entry name" value="YjeF_N_dom_sf"/>
</dbReference>
<feature type="binding site" evidence="18">
    <location>
        <position position="169"/>
    </location>
    <ligand>
        <name>(6S)-NADPHX</name>
        <dbReference type="ChEBI" id="CHEBI:64076"/>
    </ligand>
</feature>
<comment type="function">
    <text evidence="18">Catalyzes the epimerization of the S- and R-forms of NAD(P)HX, a damaged form of NAD(P)H that is a result of enzymatic or heat-dependent hydration. This is a prerequisite for the S-specific NAD(P)H-hydrate dehydratase to allow the repair of both epimers of NAD(P)HX.</text>
</comment>
<evidence type="ECO:0000256" key="13">
    <source>
        <dbReference type="ARBA" id="ARBA00023268"/>
    </source>
</evidence>
<proteinExistence type="inferred from homology"/>
<keyword evidence="13" id="KW-0511">Multifunctional enzyme</keyword>
<dbReference type="HAMAP" id="MF_01966">
    <property type="entry name" value="NADHX_epimerase"/>
    <property type="match status" value="1"/>
</dbReference>
<sequence length="525" mass="55599">MRIVSAGQMRSIDSNAINHFGIPGSILMENAALAVVREIKIILLKDEKKSLRGLRAVILAGKGNNGGDGLAVARHLCVLGMEVTVFLFANPAELQGDAKLNYELFQKMGEKIIPVEDEKQLRLFKLALMQSQVAVDALYGIGFKGEIPESLAGFIEDLNKADLPVVCVDIPSGLEADTGKVHTIAVQGDVTVTFGLPKLGHFLGEGLIYTGRLVIDQISIPEKVIGEEKIFAYLLTDEVIRPLIPARHILGHKGTHGRAVLIGGSLGMSGAVILAGKSALRCGAGLLQIVTPEAIAETVDLGVIEATVWPAKDYEMLSVNAWSVIQERLQGADACAVGPGLRQTESFLNVIKNILIETDVPVVLDADALNLISREPDVLSLRKGRGNLILTPHPGEMARICGCSIDEVQENRLKIALAKALEWGAIVVLKGAGSVVASPDGRVFLNPTGNAGLGTGGTGDVLTGSIMSWIAQGVPPLGAACMGVYLHGKAGDVLKDQFGLSGFTASEVADCLPRVRKEIEQLGDF</sequence>
<comment type="caution">
    <text evidence="18">Lacks conserved residue(s) required for the propagation of feature annotation.</text>
</comment>
<keyword evidence="12 17" id="KW-0456">Lyase</keyword>
<name>A0A857DJ22_9FIRM</name>
<dbReference type="InterPro" id="IPR029056">
    <property type="entry name" value="Ribokinase-like"/>
</dbReference>
<keyword evidence="10 17" id="KW-0520">NAD</keyword>
<dbReference type="Gene3D" id="3.40.1190.20">
    <property type="match status" value="1"/>
</dbReference>
<dbReference type="NCBIfam" id="TIGR00197">
    <property type="entry name" value="yjeF_nterm"/>
    <property type="match status" value="1"/>
</dbReference>
<evidence type="ECO:0000256" key="15">
    <source>
        <dbReference type="ARBA" id="ARBA00048238"/>
    </source>
</evidence>
<evidence type="ECO:0000256" key="16">
    <source>
        <dbReference type="ARBA" id="ARBA00049209"/>
    </source>
</evidence>
<feature type="binding site" evidence="18">
    <location>
        <begin position="64"/>
        <end position="68"/>
    </location>
    <ligand>
        <name>(6S)-NADPHX</name>
        <dbReference type="ChEBI" id="CHEBI:64076"/>
    </ligand>
</feature>
<evidence type="ECO:0000256" key="14">
    <source>
        <dbReference type="ARBA" id="ARBA00025153"/>
    </source>
</evidence>
<evidence type="ECO:0000313" key="22">
    <source>
        <dbReference type="EMBL" id="QHA01340.1"/>
    </source>
</evidence>
<comment type="cofactor">
    <cofactor evidence="17">
        <name>Mg(2+)</name>
        <dbReference type="ChEBI" id="CHEBI:18420"/>
    </cofactor>
</comment>
<comment type="subunit">
    <text evidence="17">Homotetramer.</text>
</comment>
<comment type="function">
    <text evidence="14 19">Bifunctional enzyme that catalyzes the epimerization of the S- and R-forms of NAD(P)HX and the dehydration of the S-form of NAD(P)HX at the expense of ADP, which is converted to AMP. This allows the repair of both epimers of NAD(P)HX, a damaged form of NAD(P)H that is a result of enzymatic or heat-dependent hydration.</text>
</comment>
<feature type="binding site" evidence="18">
    <location>
        <begin position="140"/>
        <end position="146"/>
    </location>
    <ligand>
        <name>(6S)-NADPHX</name>
        <dbReference type="ChEBI" id="CHEBI:64076"/>
    </ligand>
</feature>
<reference evidence="22 23" key="1">
    <citation type="submission" date="2019-12" db="EMBL/GenBank/DDBJ databases">
        <title>Sequence classification of anaerobic respiratory reductive dehalogenases: First we see many, then we see few.</title>
        <authorList>
            <person name="Molenda O."/>
            <person name="Puentes Jacome L.A."/>
            <person name="Cao X."/>
            <person name="Nesbo C.L."/>
            <person name="Tang S."/>
            <person name="Morson N."/>
            <person name="Patron J."/>
            <person name="Lomheim L."/>
            <person name="Wishart D.S."/>
            <person name="Edwards E.A."/>
        </authorList>
    </citation>
    <scope>NUCLEOTIDE SEQUENCE [LARGE SCALE GENOMIC DNA]</scope>
    <source>
        <strain evidence="22 23">12DCA</strain>
    </source>
</reference>
<feature type="binding site" evidence="17">
    <location>
        <position position="460"/>
    </location>
    <ligand>
        <name>(6S)-NADPHX</name>
        <dbReference type="ChEBI" id="CHEBI:64076"/>
    </ligand>
</feature>
<evidence type="ECO:0000256" key="12">
    <source>
        <dbReference type="ARBA" id="ARBA00023239"/>
    </source>
</evidence>
<accession>A0A857DJ22</accession>
<comment type="function">
    <text evidence="17">Catalyzes the dehydration of the S-form of NAD(P)HX at the expense of ADP, which is converted to AMP. Together with NAD(P)HX epimerase, which catalyzes the epimerization of the S- and R-forms, the enzyme allows the repair of both epimers of NAD(P)HX, a damaged form of NAD(P)H that is a result of enzymatic or heat-dependent hydration.</text>
</comment>
<keyword evidence="6 17" id="KW-0547">Nucleotide-binding</keyword>
<feature type="domain" description="YjeF N-terminal" evidence="21">
    <location>
        <begin position="9"/>
        <end position="226"/>
    </location>
</feature>
<comment type="similarity">
    <text evidence="4 19">In the C-terminal section; belongs to the NnrD/CARKD family.</text>
</comment>
<dbReference type="GO" id="GO:0052856">
    <property type="term" value="F:NAD(P)HX epimerase activity"/>
    <property type="evidence" value="ECO:0007669"/>
    <property type="project" value="UniProtKB-UniRule"/>
</dbReference>
<comment type="similarity">
    <text evidence="18">Belongs to the NnrE/AIBP family.</text>
</comment>
<dbReference type="AlphaFoldDB" id="A0A857DJ22"/>
<dbReference type="PROSITE" id="PS01050">
    <property type="entry name" value="YJEF_C_2"/>
    <property type="match status" value="1"/>
</dbReference>
<keyword evidence="5 18" id="KW-0479">Metal-binding</keyword>
<dbReference type="PANTHER" id="PTHR12592">
    <property type="entry name" value="ATP-DEPENDENT (S)-NAD(P)H-HYDRATE DEHYDRATASE FAMILY MEMBER"/>
    <property type="match status" value="1"/>
</dbReference>
<feature type="domain" description="YjeF C-terminal" evidence="20">
    <location>
        <begin position="236"/>
        <end position="519"/>
    </location>
</feature>
<comment type="catalytic activity">
    <reaction evidence="15 17 19">
        <text>(6S)-NADHX + ADP = AMP + phosphate + NADH + H(+)</text>
        <dbReference type="Rhea" id="RHEA:32223"/>
        <dbReference type="ChEBI" id="CHEBI:15378"/>
        <dbReference type="ChEBI" id="CHEBI:43474"/>
        <dbReference type="ChEBI" id="CHEBI:57945"/>
        <dbReference type="ChEBI" id="CHEBI:64074"/>
        <dbReference type="ChEBI" id="CHEBI:456215"/>
        <dbReference type="ChEBI" id="CHEBI:456216"/>
        <dbReference type="EC" id="4.2.1.136"/>
    </reaction>
</comment>